<sequence>VSKPKVILTRKWPEAAEAKAKELFDVVINKDDHKMSIEELKEAMRNADALCPTVSDFQIDSEILNVENRNCKIVANFGVGFNNIDTEAAKEAGVIVTNTPDVLTDCTADIAMVL</sequence>
<dbReference type="Pfam" id="PF00389">
    <property type="entry name" value="2-Hacid_dh"/>
    <property type="match status" value="1"/>
</dbReference>
<keyword evidence="1" id="KW-0560">Oxidoreductase</keyword>
<dbReference type="GO" id="GO:0016618">
    <property type="term" value="F:hydroxypyruvate reductase [NAD(P)H] activity"/>
    <property type="evidence" value="ECO:0007669"/>
    <property type="project" value="TreeGrafter"/>
</dbReference>
<reference evidence="3" key="1">
    <citation type="submission" date="2018-05" db="EMBL/GenBank/DDBJ databases">
        <authorList>
            <person name="Lanie J.A."/>
            <person name="Ng W.-L."/>
            <person name="Kazmierczak K.M."/>
            <person name="Andrzejewski T.M."/>
            <person name="Davidsen T.M."/>
            <person name="Wayne K.J."/>
            <person name="Tettelin H."/>
            <person name="Glass J.I."/>
            <person name="Rusch D."/>
            <person name="Podicherti R."/>
            <person name="Tsui H.-C.T."/>
            <person name="Winkler M.E."/>
        </authorList>
    </citation>
    <scope>NUCLEOTIDE SEQUENCE</scope>
</reference>
<dbReference type="GO" id="GO:0030267">
    <property type="term" value="F:glyoxylate reductase (NADPH) activity"/>
    <property type="evidence" value="ECO:0007669"/>
    <property type="project" value="TreeGrafter"/>
</dbReference>
<dbReference type="InterPro" id="IPR050223">
    <property type="entry name" value="D-isomer_2-hydroxyacid_DH"/>
</dbReference>
<evidence type="ECO:0000259" key="2">
    <source>
        <dbReference type="Pfam" id="PF00389"/>
    </source>
</evidence>
<dbReference type="InterPro" id="IPR006139">
    <property type="entry name" value="D-isomer_2_OHA_DH_cat_dom"/>
</dbReference>
<dbReference type="Gene3D" id="3.40.50.720">
    <property type="entry name" value="NAD(P)-binding Rossmann-like Domain"/>
    <property type="match status" value="1"/>
</dbReference>
<feature type="domain" description="D-isomer specific 2-hydroxyacid dehydrogenase catalytic" evidence="2">
    <location>
        <begin position="16"/>
        <end position="111"/>
    </location>
</feature>
<dbReference type="PANTHER" id="PTHR10996">
    <property type="entry name" value="2-HYDROXYACID DEHYDROGENASE-RELATED"/>
    <property type="match status" value="1"/>
</dbReference>
<evidence type="ECO:0000256" key="1">
    <source>
        <dbReference type="ARBA" id="ARBA00023002"/>
    </source>
</evidence>
<accession>A0A382Z2A3</accession>
<name>A0A382Z2A3_9ZZZZ</name>
<evidence type="ECO:0000313" key="3">
    <source>
        <dbReference type="EMBL" id="SVD89573.1"/>
    </source>
</evidence>
<dbReference type="SUPFAM" id="SSF52283">
    <property type="entry name" value="Formate/glycerate dehydrogenase catalytic domain-like"/>
    <property type="match status" value="1"/>
</dbReference>
<gene>
    <name evidence="3" type="ORF">METZ01_LOCUS442427</name>
</gene>
<feature type="non-terminal residue" evidence="3">
    <location>
        <position position="114"/>
    </location>
</feature>
<dbReference type="GO" id="GO:0005829">
    <property type="term" value="C:cytosol"/>
    <property type="evidence" value="ECO:0007669"/>
    <property type="project" value="TreeGrafter"/>
</dbReference>
<dbReference type="AlphaFoldDB" id="A0A382Z2A3"/>
<organism evidence="3">
    <name type="scientific">marine metagenome</name>
    <dbReference type="NCBI Taxonomy" id="408172"/>
    <lineage>
        <taxon>unclassified sequences</taxon>
        <taxon>metagenomes</taxon>
        <taxon>ecological metagenomes</taxon>
    </lineage>
</organism>
<dbReference type="EMBL" id="UINC01180399">
    <property type="protein sequence ID" value="SVD89573.1"/>
    <property type="molecule type" value="Genomic_DNA"/>
</dbReference>
<dbReference type="GO" id="GO:0051287">
    <property type="term" value="F:NAD binding"/>
    <property type="evidence" value="ECO:0007669"/>
    <property type="project" value="InterPro"/>
</dbReference>
<feature type="non-terminal residue" evidence="3">
    <location>
        <position position="1"/>
    </location>
</feature>
<proteinExistence type="predicted"/>
<dbReference type="PANTHER" id="PTHR10996:SF283">
    <property type="entry name" value="GLYOXYLATE_HYDROXYPYRUVATE REDUCTASE B"/>
    <property type="match status" value="1"/>
</dbReference>
<protein>
    <recommendedName>
        <fullName evidence="2">D-isomer specific 2-hydroxyacid dehydrogenase catalytic domain-containing protein</fullName>
    </recommendedName>
</protein>